<evidence type="ECO:0000256" key="2">
    <source>
        <dbReference type="ARBA" id="ARBA00023043"/>
    </source>
</evidence>
<dbReference type="Proteomes" id="UP000295197">
    <property type="component" value="Unassembled WGS sequence"/>
</dbReference>
<dbReference type="SMART" id="SM00248">
    <property type="entry name" value="ANK"/>
    <property type="match status" value="4"/>
</dbReference>
<keyword evidence="5" id="KW-1185">Reference proteome</keyword>
<keyword evidence="2 3" id="KW-0040">ANK repeat</keyword>
<feature type="repeat" description="ANK" evidence="3">
    <location>
        <begin position="128"/>
        <end position="160"/>
    </location>
</feature>
<dbReference type="AlphaFoldDB" id="A0A4R3VS27"/>
<accession>A0A4R3VS27</accession>
<dbReference type="SUPFAM" id="SSF48403">
    <property type="entry name" value="Ankyrin repeat"/>
    <property type="match status" value="1"/>
</dbReference>
<protein>
    <submittedName>
        <fullName evidence="4">Ankyrin repeat protein</fullName>
    </submittedName>
</protein>
<evidence type="ECO:0000256" key="3">
    <source>
        <dbReference type="PROSITE-ProRule" id="PRU00023"/>
    </source>
</evidence>
<reference evidence="4 5" key="1">
    <citation type="submission" date="2019-03" db="EMBL/GenBank/DDBJ databases">
        <title>Genomic Encyclopedia of Type Strains, Phase IV (KMG-IV): sequencing the most valuable type-strain genomes for metagenomic binning, comparative biology and taxonomic classification.</title>
        <authorList>
            <person name="Goeker M."/>
        </authorList>
    </citation>
    <scope>NUCLEOTIDE SEQUENCE [LARGE SCALE GENOMIC DNA]</scope>
    <source>
        <strain evidence="4 5">DSM 22362</strain>
    </source>
</reference>
<comment type="caution">
    <text evidence="4">The sequence shown here is derived from an EMBL/GenBank/DDBJ whole genome shotgun (WGS) entry which is preliminary data.</text>
</comment>
<dbReference type="OrthoDB" id="5657095at2"/>
<dbReference type="PROSITE" id="PS50297">
    <property type="entry name" value="ANK_REP_REGION"/>
    <property type="match status" value="3"/>
</dbReference>
<feature type="repeat" description="ANK" evidence="3">
    <location>
        <begin position="161"/>
        <end position="193"/>
    </location>
</feature>
<dbReference type="Pfam" id="PF12796">
    <property type="entry name" value="Ank_2"/>
    <property type="match status" value="2"/>
</dbReference>
<dbReference type="EMBL" id="SMBZ01000027">
    <property type="protein sequence ID" value="TCV11576.1"/>
    <property type="molecule type" value="Genomic_DNA"/>
</dbReference>
<dbReference type="PANTHER" id="PTHR24198">
    <property type="entry name" value="ANKYRIN REPEAT AND PROTEIN KINASE DOMAIN-CONTAINING PROTEIN"/>
    <property type="match status" value="1"/>
</dbReference>
<dbReference type="InterPro" id="IPR036770">
    <property type="entry name" value="Ankyrin_rpt-contain_sf"/>
</dbReference>
<sequence>MHINVLEQYIETGNFRDLEHLLNQDASLLKSKTSHDVSPLLLACYYNKPQIVQVILKYTTSITVHEACAVGLLQHLEMMIDHKPDIVEEWSSNGFTPLGIATHFNKEDIVRLLLTNKADPNTPSRNGYHVYPLHTALSNNNGNISKMLIEAGAEVNVHQNGGIRPIHIAAQHGNIDLIIILLEQGADITVLTDTGESAASLAAEKGFREIAEILKIN</sequence>
<dbReference type="InterPro" id="IPR002110">
    <property type="entry name" value="Ankyrin_rpt"/>
</dbReference>
<evidence type="ECO:0000313" key="5">
    <source>
        <dbReference type="Proteomes" id="UP000295197"/>
    </source>
</evidence>
<organism evidence="4 5">
    <name type="scientific">Sphingobacterium alimentarium</name>
    <dbReference type="NCBI Taxonomy" id="797292"/>
    <lineage>
        <taxon>Bacteria</taxon>
        <taxon>Pseudomonadati</taxon>
        <taxon>Bacteroidota</taxon>
        <taxon>Sphingobacteriia</taxon>
        <taxon>Sphingobacteriales</taxon>
        <taxon>Sphingobacteriaceae</taxon>
        <taxon>Sphingobacterium</taxon>
    </lineage>
</organism>
<dbReference type="PANTHER" id="PTHR24198:SF165">
    <property type="entry name" value="ANKYRIN REPEAT-CONTAINING PROTEIN-RELATED"/>
    <property type="match status" value="1"/>
</dbReference>
<dbReference type="Gene3D" id="1.25.40.20">
    <property type="entry name" value="Ankyrin repeat-containing domain"/>
    <property type="match status" value="2"/>
</dbReference>
<dbReference type="RefSeq" id="WP_132778055.1">
    <property type="nucleotide sequence ID" value="NZ_SMBZ01000027.1"/>
</dbReference>
<feature type="repeat" description="ANK" evidence="3">
    <location>
        <begin position="93"/>
        <end position="125"/>
    </location>
</feature>
<name>A0A4R3VS27_9SPHI</name>
<proteinExistence type="predicted"/>
<keyword evidence="1" id="KW-0677">Repeat</keyword>
<evidence type="ECO:0000313" key="4">
    <source>
        <dbReference type="EMBL" id="TCV11576.1"/>
    </source>
</evidence>
<dbReference type="PROSITE" id="PS50088">
    <property type="entry name" value="ANK_REPEAT"/>
    <property type="match status" value="3"/>
</dbReference>
<gene>
    <name evidence="4" type="ORF">EDC17_102733</name>
</gene>
<evidence type="ECO:0000256" key="1">
    <source>
        <dbReference type="ARBA" id="ARBA00022737"/>
    </source>
</evidence>